<proteinExistence type="predicted"/>
<name>A0A8T3AGC6_DENNO</name>
<organism evidence="1 2">
    <name type="scientific">Dendrobium nobile</name>
    <name type="common">Orchid</name>
    <dbReference type="NCBI Taxonomy" id="94219"/>
    <lineage>
        <taxon>Eukaryota</taxon>
        <taxon>Viridiplantae</taxon>
        <taxon>Streptophyta</taxon>
        <taxon>Embryophyta</taxon>
        <taxon>Tracheophyta</taxon>
        <taxon>Spermatophyta</taxon>
        <taxon>Magnoliopsida</taxon>
        <taxon>Liliopsida</taxon>
        <taxon>Asparagales</taxon>
        <taxon>Orchidaceae</taxon>
        <taxon>Epidendroideae</taxon>
        <taxon>Malaxideae</taxon>
        <taxon>Dendrobiinae</taxon>
        <taxon>Dendrobium</taxon>
    </lineage>
</organism>
<accession>A0A8T3AGC6</accession>
<comment type="caution">
    <text evidence="1">The sequence shown here is derived from an EMBL/GenBank/DDBJ whole genome shotgun (WGS) entry which is preliminary data.</text>
</comment>
<dbReference type="AlphaFoldDB" id="A0A8T3AGC6"/>
<reference evidence="1" key="1">
    <citation type="journal article" date="2022" name="Front. Genet.">
        <title>Chromosome-Scale Assembly of the Dendrobium nobile Genome Provides Insights Into the Molecular Mechanism of the Biosynthesis of the Medicinal Active Ingredient of Dendrobium.</title>
        <authorList>
            <person name="Xu Q."/>
            <person name="Niu S.-C."/>
            <person name="Li K.-L."/>
            <person name="Zheng P.-J."/>
            <person name="Zhang X.-J."/>
            <person name="Jia Y."/>
            <person name="Liu Y."/>
            <person name="Niu Y.-X."/>
            <person name="Yu L.-H."/>
            <person name="Chen D.-F."/>
            <person name="Zhang G.-Q."/>
        </authorList>
    </citation>
    <scope>NUCLEOTIDE SEQUENCE</scope>
    <source>
        <tissue evidence="1">Leaf</tissue>
    </source>
</reference>
<dbReference type="EMBL" id="JAGYWB010000017">
    <property type="protein sequence ID" value="KAI0495279.1"/>
    <property type="molecule type" value="Genomic_DNA"/>
</dbReference>
<sequence>MRRQNNKGMWAFCYWTCFFEVKHVSKTPFTPIQCKMNRREGVLMPFTVPTL</sequence>
<evidence type="ECO:0000313" key="1">
    <source>
        <dbReference type="EMBL" id="KAI0495279.1"/>
    </source>
</evidence>
<gene>
    <name evidence="1" type="ORF">KFK09_025429</name>
</gene>
<keyword evidence="2" id="KW-1185">Reference proteome</keyword>
<evidence type="ECO:0000313" key="2">
    <source>
        <dbReference type="Proteomes" id="UP000829196"/>
    </source>
</evidence>
<protein>
    <submittedName>
        <fullName evidence="1">Uncharacterized protein</fullName>
    </submittedName>
</protein>
<dbReference type="Proteomes" id="UP000829196">
    <property type="component" value="Unassembled WGS sequence"/>
</dbReference>